<dbReference type="AlphaFoldDB" id="A0A1N7Q6T5"/>
<dbReference type="EMBL" id="FTOH01000014">
    <property type="protein sequence ID" value="SIT18439.1"/>
    <property type="molecule type" value="Genomic_DNA"/>
</dbReference>
<keyword evidence="2" id="KW-1185">Reference proteome</keyword>
<evidence type="ECO:0000313" key="2">
    <source>
        <dbReference type="Proteomes" id="UP000185639"/>
    </source>
</evidence>
<organism evidence="1 2">
    <name type="scientific">Thalassolituus maritimus</name>
    <dbReference type="NCBI Taxonomy" id="484498"/>
    <lineage>
        <taxon>Bacteria</taxon>
        <taxon>Pseudomonadati</taxon>
        <taxon>Pseudomonadota</taxon>
        <taxon>Gammaproteobacteria</taxon>
        <taxon>Oceanospirillales</taxon>
        <taxon>Oceanospirillaceae</taxon>
        <taxon>Thalassolituus</taxon>
    </lineage>
</organism>
<evidence type="ECO:0000313" key="1">
    <source>
        <dbReference type="EMBL" id="SIT18439.1"/>
    </source>
</evidence>
<dbReference type="Proteomes" id="UP000185639">
    <property type="component" value="Unassembled WGS sequence"/>
</dbReference>
<protein>
    <submittedName>
        <fullName evidence="1">Uncharacterized protein</fullName>
    </submittedName>
</protein>
<proteinExistence type="predicted"/>
<reference evidence="2" key="1">
    <citation type="submission" date="2017-01" db="EMBL/GenBank/DDBJ databases">
        <authorList>
            <person name="Varghese N."/>
            <person name="Submissions S."/>
        </authorList>
    </citation>
    <scope>NUCLEOTIDE SEQUENCE [LARGE SCALE GENOMIC DNA]</scope>
    <source>
        <strain evidence="2">DSM 24913</strain>
    </source>
</reference>
<name>A0A1N7Q6T5_9GAMM</name>
<gene>
    <name evidence="1" type="ORF">SAMN05421686_11448</name>
</gene>
<accession>A0A1N7Q6T5</accession>
<sequence>MKFKTNNYRRTLRLKQDKPRSPRHFWLIKLALLILRLVCKLIDLFSGESDED</sequence>